<protein>
    <submittedName>
        <fullName evidence="2">Uncharacterized protein</fullName>
    </submittedName>
</protein>
<dbReference type="EMBL" id="BAABJI010000002">
    <property type="protein sequence ID" value="GAA4916272.1"/>
    <property type="molecule type" value="Genomic_DNA"/>
</dbReference>
<keyword evidence="3" id="KW-1185">Reference proteome</keyword>
<dbReference type="Proteomes" id="UP001501436">
    <property type="component" value="Unassembled WGS sequence"/>
</dbReference>
<proteinExistence type="predicted"/>
<evidence type="ECO:0000313" key="3">
    <source>
        <dbReference type="Proteomes" id="UP001501436"/>
    </source>
</evidence>
<evidence type="ECO:0000256" key="1">
    <source>
        <dbReference type="SAM" id="MobiDB-lite"/>
    </source>
</evidence>
<reference evidence="3" key="1">
    <citation type="journal article" date="2019" name="Int. J. Syst. Evol. Microbiol.">
        <title>The Global Catalogue of Microorganisms (GCM) 10K type strain sequencing project: providing services to taxonomists for standard genome sequencing and annotation.</title>
        <authorList>
            <consortium name="The Broad Institute Genomics Platform"/>
            <consortium name="The Broad Institute Genome Sequencing Center for Infectious Disease"/>
            <person name="Wu L."/>
            <person name="Ma J."/>
        </authorList>
    </citation>
    <scope>NUCLEOTIDE SEQUENCE [LARGE SCALE GENOMIC DNA]</scope>
    <source>
        <strain evidence="3">JCM 18283</strain>
    </source>
</reference>
<organism evidence="2 3">
    <name type="scientific">Mucilaginibacter defluvii</name>
    <dbReference type="NCBI Taxonomy" id="1196019"/>
    <lineage>
        <taxon>Bacteria</taxon>
        <taxon>Pseudomonadati</taxon>
        <taxon>Bacteroidota</taxon>
        <taxon>Sphingobacteriia</taxon>
        <taxon>Sphingobacteriales</taxon>
        <taxon>Sphingobacteriaceae</taxon>
        <taxon>Mucilaginibacter</taxon>
    </lineage>
</organism>
<name>A0ABP9FUC4_9SPHI</name>
<sequence>MGTPKKPVNKKPAGAKSNGAKKSSGLADSNKPQKRFIDDDDDDEFDAPLDELDYDSLGNSYDDDDDDYKY</sequence>
<comment type="caution">
    <text evidence="2">The sequence shown here is derived from an EMBL/GenBank/DDBJ whole genome shotgun (WGS) entry which is preliminary data.</text>
</comment>
<accession>A0ABP9FUC4</accession>
<gene>
    <name evidence="2" type="ORF">GCM10023313_19780</name>
</gene>
<feature type="region of interest" description="Disordered" evidence="1">
    <location>
        <begin position="1"/>
        <end position="70"/>
    </location>
</feature>
<feature type="compositionally biased region" description="Acidic residues" evidence="1">
    <location>
        <begin position="38"/>
        <end position="54"/>
    </location>
</feature>
<dbReference type="RefSeq" id="WP_345331031.1">
    <property type="nucleotide sequence ID" value="NZ_BAABJI010000002.1"/>
</dbReference>
<feature type="compositionally biased region" description="Acidic residues" evidence="1">
    <location>
        <begin position="61"/>
        <end position="70"/>
    </location>
</feature>
<evidence type="ECO:0000313" key="2">
    <source>
        <dbReference type="EMBL" id="GAA4916272.1"/>
    </source>
</evidence>